<dbReference type="Proteomes" id="UP000324222">
    <property type="component" value="Unassembled WGS sequence"/>
</dbReference>
<proteinExistence type="predicted"/>
<feature type="region of interest" description="Disordered" evidence="1">
    <location>
        <begin position="83"/>
        <end position="105"/>
    </location>
</feature>
<organism evidence="2 3">
    <name type="scientific">Portunus trituberculatus</name>
    <name type="common">Swimming crab</name>
    <name type="synonym">Neptunus trituberculatus</name>
    <dbReference type="NCBI Taxonomy" id="210409"/>
    <lineage>
        <taxon>Eukaryota</taxon>
        <taxon>Metazoa</taxon>
        <taxon>Ecdysozoa</taxon>
        <taxon>Arthropoda</taxon>
        <taxon>Crustacea</taxon>
        <taxon>Multicrustacea</taxon>
        <taxon>Malacostraca</taxon>
        <taxon>Eumalacostraca</taxon>
        <taxon>Eucarida</taxon>
        <taxon>Decapoda</taxon>
        <taxon>Pleocyemata</taxon>
        <taxon>Brachyura</taxon>
        <taxon>Eubrachyura</taxon>
        <taxon>Portunoidea</taxon>
        <taxon>Portunidae</taxon>
        <taxon>Portuninae</taxon>
        <taxon>Portunus</taxon>
    </lineage>
</organism>
<feature type="region of interest" description="Disordered" evidence="1">
    <location>
        <begin position="1"/>
        <end position="59"/>
    </location>
</feature>
<feature type="compositionally biased region" description="Basic residues" evidence="1">
    <location>
        <begin position="40"/>
        <end position="51"/>
    </location>
</feature>
<comment type="caution">
    <text evidence="2">The sequence shown here is derived from an EMBL/GenBank/DDBJ whole genome shotgun (WGS) entry which is preliminary data.</text>
</comment>
<protein>
    <submittedName>
        <fullName evidence="2">Uncharacterized protein</fullName>
    </submittedName>
</protein>
<reference evidence="2 3" key="1">
    <citation type="submission" date="2019-05" db="EMBL/GenBank/DDBJ databases">
        <title>Another draft genome of Portunus trituberculatus and its Hox gene families provides insights of decapod evolution.</title>
        <authorList>
            <person name="Jeong J.-H."/>
            <person name="Song I."/>
            <person name="Kim S."/>
            <person name="Choi T."/>
            <person name="Kim D."/>
            <person name="Ryu S."/>
            <person name="Kim W."/>
        </authorList>
    </citation>
    <scope>NUCLEOTIDE SEQUENCE [LARGE SCALE GENOMIC DNA]</scope>
    <source>
        <tissue evidence="2">Muscle</tissue>
    </source>
</reference>
<gene>
    <name evidence="2" type="ORF">E2C01_082360</name>
</gene>
<dbReference type="EMBL" id="VSRR010074690">
    <property type="protein sequence ID" value="MPC87498.1"/>
    <property type="molecule type" value="Genomic_DNA"/>
</dbReference>
<keyword evidence="3" id="KW-1185">Reference proteome</keyword>
<sequence>MCPPEGADGVGRGGVGRQKWRGRRNVRGEDGGDAEAVCRNSHKASAAKREKRLQEDAEGVRRVPAICRVATRVNALFLPTLGLNPANTPGQGRHGFSPKGSKTRI</sequence>
<dbReference type="AlphaFoldDB" id="A0A5B7J3M0"/>
<accession>A0A5B7J3M0</accession>
<name>A0A5B7J3M0_PORTR</name>
<evidence type="ECO:0000313" key="2">
    <source>
        <dbReference type="EMBL" id="MPC87498.1"/>
    </source>
</evidence>
<evidence type="ECO:0000256" key="1">
    <source>
        <dbReference type="SAM" id="MobiDB-lite"/>
    </source>
</evidence>
<evidence type="ECO:0000313" key="3">
    <source>
        <dbReference type="Proteomes" id="UP000324222"/>
    </source>
</evidence>